<proteinExistence type="predicted"/>
<gene>
    <name evidence="2" type="ORF">IAC78_02100</name>
</gene>
<reference evidence="2" key="1">
    <citation type="submission" date="2020-10" db="EMBL/GenBank/DDBJ databases">
        <authorList>
            <person name="Gilroy R."/>
        </authorList>
    </citation>
    <scope>NUCLEOTIDE SEQUENCE</scope>
    <source>
        <strain evidence="2">1748</strain>
    </source>
</reference>
<comment type="caution">
    <text evidence="2">The sequence shown here is derived from an EMBL/GenBank/DDBJ whole genome shotgun (WGS) entry which is preliminary data.</text>
</comment>
<evidence type="ECO:0000313" key="3">
    <source>
        <dbReference type="Proteomes" id="UP000823629"/>
    </source>
</evidence>
<name>A0A9D9D629_9BACL</name>
<dbReference type="Pfam" id="PF00882">
    <property type="entry name" value="Zn_dep_PLPC"/>
    <property type="match status" value="1"/>
</dbReference>
<sequence>MFFSGLVPFSDFHLLVAKKRFGSKIHKTDGISFIKLLFQKGNLIENENKKLYLSFALGQLSHYFLDHTCHPYVYYFSGFDEKGKLTGKYHYCHANFEAKIDASLAYFFNKKDLIEEPQKVLSIPIEELNFISDCTDEVLEEFFSPEKFNHYYENGVNSMVKIYRFVHKNDGKMGKLMGKNLLGQLLIPRENDRIVLNDDHLTWLHPTKGYETKESFMELYNKALDRFAQALDVIISNNFDPECLDRFNTRENYSGNKLDYRMVNKDTKQLLYKY</sequence>
<organism evidence="2 3">
    <name type="scientific">Candidatus Scatoplasma merdavium</name>
    <dbReference type="NCBI Taxonomy" id="2840932"/>
    <lineage>
        <taxon>Bacteria</taxon>
        <taxon>Bacillati</taxon>
        <taxon>Bacillota</taxon>
        <taxon>Bacilli</taxon>
        <taxon>Bacillales</taxon>
        <taxon>Candidatus Scatoplasma</taxon>
    </lineage>
</organism>
<evidence type="ECO:0000259" key="1">
    <source>
        <dbReference type="Pfam" id="PF00882"/>
    </source>
</evidence>
<protein>
    <submittedName>
        <fullName evidence="2">Zinc dependent phospholipase C family protein</fullName>
    </submittedName>
</protein>
<dbReference type="InterPro" id="IPR029002">
    <property type="entry name" value="PLPC/GPLD1"/>
</dbReference>
<accession>A0A9D9D629</accession>
<reference evidence="2" key="2">
    <citation type="journal article" date="2021" name="PeerJ">
        <title>Extensive microbial diversity within the chicken gut microbiome revealed by metagenomics and culture.</title>
        <authorList>
            <person name="Gilroy R."/>
            <person name="Ravi A."/>
            <person name="Getino M."/>
            <person name="Pursley I."/>
            <person name="Horton D.L."/>
            <person name="Alikhan N.F."/>
            <person name="Baker D."/>
            <person name="Gharbi K."/>
            <person name="Hall N."/>
            <person name="Watson M."/>
            <person name="Adriaenssens E.M."/>
            <person name="Foster-Nyarko E."/>
            <person name="Jarju S."/>
            <person name="Secka A."/>
            <person name="Antonio M."/>
            <person name="Oren A."/>
            <person name="Chaudhuri R.R."/>
            <person name="La Ragione R."/>
            <person name="Hildebrand F."/>
            <person name="Pallen M.J."/>
        </authorList>
    </citation>
    <scope>NUCLEOTIDE SEQUENCE</scope>
    <source>
        <strain evidence="2">1748</strain>
    </source>
</reference>
<feature type="domain" description="Phospholipase C/D" evidence="1">
    <location>
        <begin position="16"/>
        <end position="107"/>
    </location>
</feature>
<dbReference type="Proteomes" id="UP000823629">
    <property type="component" value="Unassembled WGS sequence"/>
</dbReference>
<dbReference type="AlphaFoldDB" id="A0A9D9D629"/>
<dbReference type="EMBL" id="JADING010000060">
    <property type="protein sequence ID" value="MBO8414259.1"/>
    <property type="molecule type" value="Genomic_DNA"/>
</dbReference>
<evidence type="ECO:0000313" key="2">
    <source>
        <dbReference type="EMBL" id="MBO8414259.1"/>
    </source>
</evidence>